<keyword evidence="5" id="KW-0282">Flagellum</keyword>
<comment type="subunit">
    <text evidence="3">Component of the nexin-dynein regulatory complex (N-DRC).</text>
</comment>
<evidence type="ECO:0000256" key="10">
    <source>
        <dbReference type="ARBA" id="ARBA00044754"/>
    </source>
</evidence>
<keyword evidence="6 12" id="KW-0175">Coiled coil</keyword>
<evidence type="ECO:0000313" key="17">
    <source>
        <dbReference type="Proteomes" id="UP000290189"/>
    </source>
</evidence>
<name>A0A0G4ILD4_PLABS</name>
<dbReference type="OrthoDB" id="10264405at2759"/>
<evidence type="ECO:0000256" key="9">
    <source>
        <dbReference type="ARBA" id="ARBA00023273"/>
    </source>
</evidence>
<evidence type="ECO:0000256" key="5">
    <source>
        <dbReference type="ARBA" id="ARBA00022846"/>
    </source>
</evidence>
<evidence type="ECO:0000256" key="13">
    <source>
        <dbReference type="SAM" id="MobiDB-lite"/>
    </source>
</evidence>
<reference evidence="14 16" key="1">
    <citation type="submission" date="2015-02" db="EMBL/GenBank/DDBJ databases">
        <authorList>
            <person name="Chooi Y.-H."/>
        </authorList>
    </citation>
    <scope>NUCLEOTIDE SEQUENCE [LARGE SCALE GENOMIC DNA]</scope>
    <source>
        <strain evidence="14">E3</strain>
    </source>
</reference>
<proteinExistence type="inferred from homology"/>
<evidence type="ECO:0000313" key="15">
    <source>
        <dbReference type="EMBL" id="SPQ93467.1"/>
    </source>
</evidence>
<comment type="subcellular location">
    <subcellularLocation>
        <location evidence="2">Cytoplasm</location>
        <location evidence="2">Cytoskeleton</location>
        <location evidence="2">Flagellum axoneme</location>
    </subcellularLocation>
</comment>
<evidence type="ECO:0000256" key="6">
    <source>
        <dbReference type="ARBA" id="ARBA00023054"/>
    </source>
</evidence>
<protein>
    <recommendedName>
        <fullName evidence="11">Dynein regulatory complex protein 12</fullName>
    </recommendedName>
</protein>
<geneLocation type="mitochondrion" evidence="15"/>
<evidence type="ECO:0000256" key="3">
    <source>
        <dbReference type="ARBA" id="ARBA00011248"/>
    </source>
</evidence>
<reference evidence="15 17" key="2">
    <citation type="submission" date="2018-03" db="EMBL/GenBank/DDBJ databases">
        <authorList>
            <person name="Fogelqvist J."/>
        </authorList>
    </citation>
    <scope>NUCLEOTIDE SEQUENCE [LARGE SCALE GENOMIC DNA]</scope>
</reference>
<keyword evidence="16" id="KW-1185">Reference proteome</keyword>
<feature type="region of interest" description="Disordered" evidence="13">
    <location>
        <begin position="27"/>
        <end position="63"/>
    </location>
</feature>
<evidence type="ECO:0000256" key="7">
    <source>
        <dbReference type="ARBA" id="ARBA00023069"/>
    </source>
</evidence>
<dbReference type="EMBL" id="OVEO01000001">
    <property type="protein sequence ID" value="SPQ93467.1"/>
    <property type="molecule type" value="Genomic_DNA"/>
</dbReference>
<evidence type="ECO:0000256" key="11">
    <source>
        <dbReference type="ARBA" id="ARBA00044800"/>
    </source>
</evidence>
<comment type="function">
    <text evidence="1">Component of the nexin-dynein regulatory complex (N-DRC), a key regulator of ciliary/flagellar motility which maintains the alignment and integrity of the distal axoneme and regulates microtubule sliding in motile axonemes.</text>
</comment>
<evidence type="ECO:0000256" key="12">
    <source>
        <dbReference type="SAM" id="Coils"/>
    </source>
</evidence>
<dbReference type="InterPro" id="IPR033585">
    <property type="entry name" value="DRC12-like"/>
</dbReference>
<keyword evidence="9" id="KW-0966">Cell projection</keyword>
<keyword evidence="15" id="KW-0496">Mitochondrion</keyword>
<organism evidence="14 16">
    <name type="scientific">Plasmodiophora brassicae</name>
    <name type="common">Clubroot disease agent</name>
    <dbReference type="NCBI Taxonomy" id="37360"/>
    <lineage>
        <taxon>Eukaryota</taxon>
        <taxon>Sar</taxon>
        <taxon>Rhizaria</taxon>
        <taxon>Endomyxa</taxon>
        <taxon>Phytomyxea</taxon>
        <taxon>Plasmodiophorida</taxon>
        <taxon>Plasmodiophoridae</taxon>
        <taxon>Plasmodiophora</taxon>
    </lineage>
</organism>
<accession>A0A0G4ILD4</accession>
<keyword evidence="4" id="KW-0963">Cytoplasm</keyword>
<evidence type="ECO:0000256" key="2">
    <source>
        <dbReference type="ARBA" id="ARBA00004611"/>
    </source>
</evidence>
<gene>
    <name evidence="14" type="ORF">PBRA_004678</name>
    <name evidence="15" type="ORF">PLBR_LOCUS682</name>
</gene>
<dbReference type="AlphaFoldDB" id="A0A0G4ILD4"/>
<dbReference type="Proteomes" id="UP000290189">
    <property type="component" value="Unassembled WGS sequence"/>
</dbReference>
<evidence type="ECO:0000313" key="16">
    <source>
        <dbReference type="Proteomes" id="UP000039324"/>
    </source>
</evidence>
<keyword evidence="7" id="KW-0969">Cilium</keyword>
<dbReference type="OMA" id="EAMAFEF"/>
<sequence length="240" mass="27437">MHFPSSRQMRGKLLGYGLTWAYLRSGRSRAPRACRSVPPMPPKKKGKKAAAKKAADPSDAPEEPLSVEMQNLFLKRQVESLKHRLIMAANLASQSETEARELRRRLNVLNEDFVQERKNSFEITADMTRQYKSMKQELLQTINTLNAQIMQEKDRYAQKETAMQVMEAKKDDLVATKNAEIAEWKKKVDEMAMEFSQMLKQTLDKMSERIIISNDEWDAEGGEAPPIQKRLEGFTLGSSA</sequence>
<feature type="compositionally biased region" description="Basic residues" evidence="13">
    <location>
        <begin position="42"/>
        <end position="51"/>
    </location>
</feature>
<dbReference type="PANTHER" id="PTHR28656:SF1">
    <property type="entry name" value="COILED-COIL DOMAIN-CONTAINING PROTEIN 153"/>
    <property type="match status" value="1"/>
</dbReference>
<evidence type="ECO:0000256" key="4">
    <source>
        <dbReference type="ARBA" id="ARBA00022490"/>
    </source>
</evidence>
<evidence type="ECO:0000313" key="14">
    <source>
        <dbReference type="EMBL" id="CEO95988.1"/>
    </source>
</evidence>
<keyword evidence="8" id="KW-0206">Cytoskeleton</keyword>
<dbReference type="EMBL" id="CDSF01000046">
    <property type="protein sequence ID" value="CEO95988.1"/>
    <property type="molecule type" value="Genomic_DNA"/>
</dbReference>
<feature type="coiled-coil region" evidence="12">
    <location>
        <begin position="92"/>
        <end position="194"/>
    </location>
</feature>
<dbReference type="Proteomes" id="UP000039324">
    <property type="component" value="Unassembled WGS sequence"/>
</dbReference>
<dbReference type="PANTHER" id="PTHR28656">
    <property type="entry name" value="COILED-COIL DOMAIN-CONTAINING PROTEIN 153"/>
    <property type="match status" value="1"/>
</dbReference>
<evidence type="ECO:0000256" key="8">
    <source>
        <dbReference type="ARBA" id="ARBA00023212"/>
    </source>
</evidence>
<evidence type="ECO:0000256" key="1">
    <source>
        <dbReference type="ARBA" id="ARBA00003029"/>
    </source>
</evidence>
<comment type="similarity">
    <text evidence="10">Belongs to the DRC12 family.</text>
</comment>